<dbReference type="GO" id="GO:0005737">
    <property type="term" value="C:cytoplasm"/>
    <property type="evidence" value="ECO:0007669"/>
    <property type="project" value="TreeGrafter"/>
</dbReference>
<dbReference type="GO" id="GO:0016791">
    <property type="term" value="F:phosphatase activity"/>
    <property type="evidence" value="ECO:0007669"/>
    <property type="project" value="TreeGrafter"/>
</dbReference>
<dbReference type="InterPro" id="IPR006186">
    <property type="entry name" value="Ser/Thr-sp_prot-phosphatase"/>
</dbReference>
<reference evidence="2" key="1">
    <citation type="journal article" date="2014" name="Int. J. Syst. Evol. Microbiol.">
        <title>Complete genome sequence of Corynebacterium casei LMG S-19264T (=DSM 44701T), isolated from a smear-ripened cheese.</title>
        <authorList>
            <consortium name="US DOE Joint Genome Institute (JGI-PGF)"/>
            <person name="Walter F."/>
            <person name="Albersmeier A."/>
            <person name="Kalinowski J."/>
            <person name="Ruckert C."/>
        </authorList>
    </citation>
    <scope>NUCLEOTIDE SEQUENCE</scope>
    <source>
        <strain evidence="2">KCTC 23732</strain>
    </source>
</reference>
<dbReference type="PANTHER" id="PTHR42850">
    <property type="entry name" value="METALLOPHOSPHOESTERASE"/>
    <property type="match status" value="1"/>
</dbReference>
<accession>A0A918JDD4</accession>
<dbReference type="Pfam" id="PF00149">
    <property type="entry name" value="Metallophos"/>
    <property type="match status" value="1"/>
</dbReference>
<protein>
    <submittedName>
        <fullName evidence="2">Metallophosphatase</fullName>
    </submittedName>
</protein>
<organism evidence="2 3">
    <name type="scientific">Advenella faeciporci</name>
    <dbReference type="NCBI Taxonomy" id="797535"/>
    <lineage>
        <taxon>Bacteria</taxon>
        <taxon>Pseudomonadati</taxon>
        <taxon>Pseudomonadota</taxon>
        <taxon>Betaproteobacteria</taxon>
        <taxon>Burkholderiales</taxon>
        <taxon>Alcaligenaceae</taxon>
    </lineage>
</organism>
<evidence type="ECO:0000313" key="3">
    <source>
        <dbReference type="Proteomes" id="UP000608345"/>
    </source>
</evidence>
<keyword evidence="3" id="KW-1185">Reference proteome</keyword>
<dbReference type="EMBL" id="BMYS01000001">
    <property type="protein sequence ID" value="GGW75468.1"/>
    <property type="molecule type" value="Genomic_DNA"/>
</dbReference>
<evidence type="ECO:0000313" key="2">
    <source>
        <dbReference type="EMBL" id="GGW75468.1"/>
    </source>
</evidence>
<dbReference type="InterPro" id="IPR050126">
    <property type="entry name" value="Ap4A_hydrolase"/>
</dbReference>
<dbReference type="InterPro" id="IPR004843">
    <property type="entry name" value="Calcineurin-like_PHP"/>
</dbReference>
<evidence type="ECO:0000259" key="1">
    <source>
        <dbReference type="Pfam" id="PF00149"/>
    </source>
</evidence>
<comment type="caution">
    <text evidence="2">The sequence shown here is derived from an EMBL/GenBank/DDBJ whole genome shotgun (WGS) entry which is preliminary data.</text>
</comment>
<dbReference type="PANTHER" id="PTHR42850:SF7">
    <property type="entry name" value="BIS(5'-NUCLEOSYL)-TETRAPHOSPHATASE PRPE [ASYMMETRICAL]"/>
    <property type="match status" value="1"/>
</dbReference>
<dbReference type="AlphaFoldDB" id="A0A918JDD4"/>
<gene>
    <name evidence="2" type="ORF">GCM10011450_01040</name>
</gene>
<reference evidence="2" key="2">
    <citation type="submission" date="2020-09" db="EMBL/GenBank/DDBJ databases">
        <authorList>
            <person name="Sun Q."/>
            <person name="Kim S."/>
        </authorList>
    </citation>
    <scope>NUCLEOTIDE SEQUENCE</scope>
    <source>
        <strain evidence="2">KCTC 23732</strain>
    </source>
</reference>
<dbReference type="PRINTS" id="PR00114">
    <property type="entry name" value="STPHPHTASE"/>
</dbReference>
<feature type="domain" description="Calcineurin-like phosphoesterase" evidence="1">
    <location>
        <begin position="4"/>
        <end position="135"/>
    </location>
</feature>
<dbReference type="RefSeq" id="WP_189383487.1">
    <property type="nucleotide sequence ID" value="NZ_BAABFY010000010.1"/>
</dbReference>
<dbReference type="Gene3D" id="3.60.21.10">
    <property type="match status" value="1"/>
</dbReference>
<sequence>MYDIIGDIHGYATPLRNLLTLMGYHEINGVWQHPQRKAVFLGDFVDRGPEQVETVLLVRAMVENGHAYTIMGNHEFNAVAWATPHPQQPNAYLRPHTPKNQRQHQSFLDQVVEGSELHDEIVKWFATLPLYLEFEGFRVIHACWHTPSLQTLSPYLNEQACIKSQAWEVLTHKDTPAYQAAETILKGLEIALPSGHEFFDKDGNVRKHIRTQWWKSEYLTYRDLAEVPPDILEKIPHDPIPADLMPGYNPDKLLFVGHYWRTGTPAPLSDHIACLDYSIAAKKTSGMQEKGKLCAYRWNGENVLTQDGFVWVS</sequence>
<dbReference type="SUPFAM" id="SSF56300">
    <property type="entry name" value="Metallo-dependent phosphatases"/>
    <property type="match status" value="1"/>
</dbReference>
<dbReference type="InterPro" id="IPR029052">
    <property type="entry name" value="Metallo-depent_PP-like"/>
</dbReference>
<proteinExistence type="predicted"/>
<dbReference type="Proteomes" id="UP000608345">
    <property type="component" value="Unassembled WGS sequence"/>
</dbReference>
<name>A0A918JDD4_9BURK</name>